<dbReference type="EMBL" id="BQNB010016416">
    <property type="protein sequence ID" value="GJT51531.1"/>
    <property type="molecule type" value="Genomic_DNA"/>
</dbReference>
<sequence>MGFRMELVQGATPICEGSCHLTSLERQEVWNDCRSCKIISRERDKNSYVMSPMEGATERRSQDYFFRMRNGHIEVYGYAFWVFQCTSGFHGVNEPRVHGGVRVTREDDRRVTEGREDVREVFQQRGSGAKRKLSRCGRNQMGNEPILALPEGADDFVVYYDARSKDLEACLEKGRSEFDFEAKYHLGKANVDVVPWSRKKE</sequence>
<name>A0ABQ5EKS5_9ASTR</name>
<gene>
    <name evidence="1" type="ORF">Tco_0977688</name>
</gene>
<organism evidence="1 2">
    <name type="scientific">Tanacetum coccineum</name>
    <dbReference type="NCBI Taxonomy" id="301880"/>
    <lineage>
        <taxon>Eukaryota</taxon>
        <taxon>Viridiplantae</taxon>
        <taxon>Streptophyta</taxon>
        <taxon>Embryophyta</taxon>
        <taxon>Tracheophyta</taxon>
        <taxon>Spermatophyta</taxon>
        <taxon>Magnoliopsida</taxon>
        <taxon>eudicotyledons</taxon>
        <taxon>Gunneridae</taxon>
        <taxon>Pentapetalae</taxon>
        <taxon>asterids</taxon>
        <taxon>campanulids</taxon>
        <taxon>Asterales</taxon>
        <taxon>Asteraceae</taxon>
        <taxon>Asteroideae</taxon>
        <taxon>Anthemideae</taxon>
        <taxon>Anthemidinae</taxon>
        <taxon>Tanacetum</taxon>
    </lineage>
</organism>
<reference evidence="1" key="2">
    <citation type="submission" date="2022-01" db="EMBL/GenBank/DDBJ databases">
        <authorList>
            <person name="Yamashiro T."/>
            <person name="Shiraishi A."/>
            <person name="Satake H."/>
            <person name="Nakayama K."/>
        </authorList>
    </citation>
    <scope>NUCLEOTIDE SEQUENCE</scope>
</reference>
<proteinExistence type="predicted"/>
<dbReference type="Proteomes" id="UP001151760">
    <property type="component" value="Unassembled WGS sequence"/>
</dbReference>
<keyword evidence="2" id="KW-1185">Reference proteome</keyword>
<protein>
    <submittedName>
        <fullName evidence="1">Uncharacterized protein</fullName>
    </submittedName>
</protein>
<evidence type="ECO:0000313" key="1">
    <source>
        <dbReference type="EMBL" id="GJT51531.1"/>
    </source>
</evidence>
<reference evidence="1" key="1">
    <citation type="journal article" date="2022" name="Int. J. Mol. Sci.">
        <title>Draft Genome of Tanacetum Coccineum: Genomic Comparison of Closely Related Tanacetum-Family Plants.</title>
        <authorList>
            <person name="Yamashiro T."/>
            <person name="Shiraishi A."/>
            <person name="Nakayama K."/>
            <person name="Satake H."/>
        </authorList>
    </citation>
    <scope>NUCLEOTIDE SEQUENCE</scope>
</reference>
<accession>A0ABQ5EKS5</accession>
<comment type="caution">
    <text evidence="1">The sequence shown here is derived from an EMBL/GenBank/DDBJ whole genome shotgun (WGS) entry which is preliminary data.</text>
</comment>
<evidence type="ECO:0000313" key="2">
    <source>
        <dbReference type="Proteomes" id="UP001151760"/>
    </source>
</evidence>